<evidence type="ECO:0000313" key="1">
    <source>
        <dbReference type="EMBL" id="GAH09430.1"/>
    </source>
</evidence>
<protein>
    <recommendedName>
        <fullName evidence="2">SpoVT-AbrB domain-containing protein</fullName>
    </recommendedName>
</protein>
<proteinExistence type="predicted"/>
<comment type="caution">
    <text evidence="1">The sequence shown here is derived from an EMBL/GenBank/DDBJ whole genome shotgun (WGS) entry which is preliminary data.</text>
</comment>
<accession>X1DME4</accession>
<dbReference type="EMBL" id="BART01036285">
    <property type="protein sequence ID" value="GAH09430.1"/>
    <property type="molecule type" value="Genomic_DNA"/>
</dbReference>
<evidence type="ECO:0008006" key="2">
    <source>
        <dbReference type="Google" id="ProtNLM"/>
    </source>
</evidence>
<reference evidence="1" key="1">
    <citation type="journal article" date="2014" name="Front. Microbiol.">
        <title>High frequency of phylogenetically diverse reductive dehalogenase-homologous genes in deep subseafloor sedimentary metagenomes.</title>
        <authorList>
            <person name="Kawai M."/>
            <person name="Futagami T."/>
            <person name="Toyoda A."/>
            <person name="Takaki Y."/>
            <person name="Nishi S."/>
            <person name="Hori S."/>
            <person name="Arai W."/>
            <person name="Tsubouchi T."/>
            <person name="Morono Y."/>
            <person name="Uchiyama I."/>
            <person name="Ito T."/>
            <person name="Fujiyama A."/>
            <person name="Inagaki F."/>
            <person name="Takami H."/>
        </authorList>
    </citation>
    <scope>NUCLEOTIDE SEQUENCE</scope>
    <source>
        <strain evidence="1">Expedition CK06-06</strain>
    </source>
</reference>
<dbReference type="InterPro" id="IPR037914">
    <property type="entry name" value="SpoVT-AbrB_sf"/>
</dbReference>
<feature type="non-terminal residue" evidence="1">
    <location>
        <position position="145"/>
    </location>
</feature>
<organism evidence="1">
    <name type="scientific">marine sediment metagenome</name>
    <dbReference type="NCBI Taxonomy" id="412755"/>
    <lineage>
        <taxon>unclassified sequences</taxon>
        <taxon>metagenomes</taxon>
        <taxon>ecological metagenomes</taxon>
    </lineage>
</organism>
<dbReference type="AlphaFoldDB" id="X1DME4"/>
<sequence>MVLCIGFSMERKLRLVNGSLIITIPKQVCDLYGFCNGDKMAIEPIGVGELRLRKTNSMLETFRNEGHKKEVREYLFIRERIDKVGKYTRRNDVQALATLDQFLRSKQYNRVTQDIMLEWESFLQKEIKLKLSTIEQYEAHEIEEP</sequence>
<gene>
    <name evidence="1" type="ORF">S01H4_61261</name>
</gene>
<dbReference type="SUPFAM" id="SSF89447">
    <property type="entry name" value="AbrB/MazE/MraZ-like"/>
    <property type="match status" value="1"/>
</dbReference>
<name>X1DME4_9ZZZZ</name>